<dbReference type="Pfam" id="PF22936">
    <property type="entry name" value="Pol_BBD"/>
    <property type="match status" value="1"/>
</dbReference>
<gene>
    <name evidence="10" type="ORF">OSB04_025387</name>
</gene>
<comment type="caution">
    <text evidence="10">The sequence shown here is derived from an EMBL/GenBank/DDBJ whole genome shotgun (WGS) entry which is preliminary data.</text>
</comment>
<dbReference type="InterPro" id="IPR043502">
    <property type="entry name" value="DNA/RNA_pol_sf"/>
</dbReference>
<reference evidence="10" key="1">
    <citation type="submission" date="2023-03" db="EMBL/GenBank/DDBJ databases">
        <title>Chromosome-scale reference genome and RAD-based genetic map of yellow starthistle (Centaurea solstitialis) reveal putative structural variation and QTLs associated with invader traits.</title>
        <authorList>
            <person name="Reatini B."/>
            <person name="Cang F.A."/>
            <person name="Jiang Q."/>
            <person name="Mckibben M.T.W."/>
            <person name="Barker M.S."/>
            <person name="Rieseberg L.H."/>
            <person name="Dlugosch K.M."/>
        </authorList>
    </citation>
    <scope>NUCLEOTIDE SEQUENCE</scope>
    <source>
        <strain evidence="10">CAN-66</strain>
        <tissue evidence="10">Leaf</tissue>
    </source>
</reference>
<keyword evidence="3" id="KW-0064">Aspartyl protease</keyword>
<dbReference type="InterPro" id="IPR036397">
    <property type="entry name" value="RNaseH_sf"/>
</dbReference>
<dbReference type="InterPro" id="IPR013103">
    <property type="entry name" value="RVT_2"/>
</dbReference>
<evidence type="ECO:0000256" key="3">
    <source>
        <dbReference type="ARBA" id="ARBA00022750"/>
    </source>
</evidence>
<keyword evidence="1 5" id="KW-0963">Cytoplasm</keyword>
<feature type="compositionally biased region" description="Basic and acidic residues" evidence="7">
    <location>
        <begin position="1360"/>
        <end position="1369"/>
    </location>
</feature>
<keyword evidence="6" id="KW-0694">RNA-binding</keyword>
<dbReference type="Gene3D" id="3.30.420.10">
    <property type="entry name" value="Ribonuclease H-like superfamily/Ribonuclease H"/>
    <property type="match status" value="1"/>
</dbReference>
<evidence type="ECO:0000259" key="8">
    <source>
        <dbReference type="PROSITE" id="PS50102"/>
    </source>
</evidence>
<dbReference type="PANTHER" id="PTHR11439">
    <property type="entry name" value="GAG-POL-RELATED RETROTRANSPOSON"/>
    <property type="match status" value="1"/>
</dbReference>
<feature type="region of interest" description="Disordered" evidence="7">
    <location>
        <begin position="816"/>
        <end position="862"/>
    </location>
</feature>
<dbReference type="CDD" id="cd12933">
    <property type="entry name" value="eIF3G"/>
    <property type="match status" value="1"/>
</dbReference>
<feature type="region of interest" description="Disordered" evidence="7">
    <location>
        <begin position="1343"/>
        <end position="1455"/>
    </location>
</feature>
<dbReference type="InterPro" id="IPR025724">
    <property type="entry name" value="GAG-pre-integrase_dom"/>
</dbReference>
<feature type="compositionally biased region" description="Polar residues" evidence="7">
    <location>
        <begin position="1370"/>
        <end position="1379"/>
    </location>
</feature>
<evidence type="ECO:0000256" key="7">
    <source>
        <dbReference type="SAM" id="MobiDB-lite"/>
    </source>
</evidence>
<dbReference type="InterPro" id="IPR035979">
    <property type="entry name" value="RBD_domain_sf"/>
</dbReference>
<dbReference type="CDD" id="cd12408">
    <property type="entry name" value="RRM_eIF3G_like"/>
    <property type="match status" value="1"/>
</dbReference>
<keyword evidence="2 5" id="KW-0396">Initiation factor</keyword>
<dbReference type="InterPro" id="IPR034240">
    <property type="entry name" value="eIF3G_RRM"/>
</dbReference>
<dbReference type="GO" id="GO:0005852">
    <property type="term" value="C:eukaryotic translation initiation factor 3 complex"/>
    <property type="evidence" value="ECO:0007669"/>
    <property type="project" value="UniProtKB-UniRule"/>
</dbReference>
<dbReference type="Pfam" id="PF13976">
    <property type="entry name" value="gag_pre-integrs"/>
    <property type="match status" value="1"/>
</dbReference>
<comment type="subunit">
    <text evidence="5">Component of the eukaryotic translation initiation factor 3 (eIF-3) complex.</text>
</comment>
<dbReference type="PROSITE" id="PS50102">
    <property type="entry name" value="RRM"/>
    <property type="match status" value="1"/>
</dbReference>
<dbReference type="Pfam" id="PF25597">
    <property type="entry name" value="SH3_retrovirus"/>
    <property type="match status" value="1"/>
</dbReference>
<dbReference type="SUPFAM" id="SSF53098">
    <property type="entry name" value="Ribonuclease H-like"/>
    <property type="match status" value="1"/>
</dbReference>
<feature type="region of interest" description="Disordered" evidence="7">
    <location>
        <begin position="1623"/>
        <end position="1643"/>
    </location>
</feature>
<dbReference type="InterPro" id="IPR054722">
    <property type="entry name" value="PolX-like_BBD"/>
</dbReference>
<keyword evidence="3" id="KW-0378">Hydrolase</keyword>
<feature type="domain" description="RRM" evidence="8">
    <location>
        <begin position="1731"/>
        <end position="1809"/>
    </location>
</feature>
<dbReference type="Pfam" id="PF00665">
    <property type="entry name" value="rve"/>
    <property type="match status" value="1"/>
</dbReference>
<dbReference type="Pfam" id="PF12353">
    <property type="entry name" value="eIF3g"/>
    <property type="match status" value="2"/>
</dbReference>
<keyword evidence="11" id="KW-1185">Reference proteome</keyword>
<dbReference type="Pfam" id="PF07727">
    <property type="entry name" value="RVT_2"/>
    <property type="match status" value="1"/>
</dbReference>
<evidence type="ECO:0000313" key="10">
    <source>
        <dbReference type="EMBL" id="KAJ9545680.1"/>
    </source>
</evidence>
<dbReference type="Proteomes" id="UP001172457">
    <property type="component" value="Chromosome 6"/>
</dbReference>
<dbReference type="HAMAP" id="MF_03006">
    <property type="entry name" value="eIF3g"/>
    <property type="match status" value="1"/>
</dbReference>
<sequence>MSTSSQNSTLTSPTASQLVFALTNVYSQFSFKLSTDGSKYKLWRRIFLDMCKGAKVHGHITGKSKPAGDDDEDWEAIDSRIKTWFYSTCDANLLQIISSDNCTAKDLWDKLDEFFLNNKMSQMLQLQEQFRNTKKGALSITDFCHQLKNLADALADCDSKIDEIELVMQILRQLPPSYHSIVDVITNTKPFPSFLEAKNMFLLHESLEESIESHTDPPLTSSAALYSSAQNGKPKNKTNRGKNNGRFASKGGGGNTNVSASSHSFAGNQGHSQAYFGASPHAPPVQPGLLGAPPVHSFGAGAPQPSPTMFSAPQTPSPHTFHPPPVPSSPYLYGQHQSPHPVPVPSQYGQPMQQSTPVPPPPPPSFGGHAAQYSQPQYTDLSSVFQAMSVQAPQDNNFYMDSGATRHMTFNQGTMHSLTPCNSNFIQVGNGAMVPARYIGQCTLPYSLHPLHLKNVLVYDKLIKNLISVRRFTIDNSVSVEFDPFGFTVKDLKTGYFLQRCDSDHHDLYPVLPPAPRSALASANVAVSFDVWHRRLGHPGAAIFQFLVSRKFIACSSQSSALCHACQLGKHCRLPFSLSTTKTSRVFELIHSDLWTSPVISLSGFKYYVLFLDDFSHFLWVFPLRAKSEVFDVFKTFRAYVLNQFKTDIQLFQCDNGREFNNQPFLIFFKTHGIKMRFSCPYTSPQNGKAERTIRTINNTLRTSLIQASLPPKFWVEVLLSSVHTFNLLPSTTIQYKTPFEVLFGFSPTYSHLRVFGCLCYPNTAPIAPHKLAPRSSACVYLGPSTDHRGYRCLDLITQKDYDSFDVDDSPPSLSPILNVVATPPESSTSNSFSSAEPSQPSQPPAPATTSSHPMTTRSRTGSLKPKQIFNLLVTNDISPIPRSAAQAMCDPHWRAAMDAEMAAIISNYTWDLVPIPSDANIVGNRWLFRHKFDSHGRLERYKARLVAQGFSQQPGLDFDDTFSPVVKPATIRTVLSISISRNWLIHQLDVKNAFLHGDLTETVYMRFLSSKTDTSLFTYHRGSDTIYLLLYVDDIILTASSPTLISMVISKLSSEFPMSDLGPLSFFLGIVASRSKSGIFLSQSVFAQEILARADMVSCNPCSTPADTKTKLAVDGEPVPDPTLYRSLAGALQYLTFTRPDIAYAVQQVCLFMHDPRLPHLNALKHILRYLKGTLSHGLHLKASAVDRLVAYSDADWAGCPNTRRSTSGFCVYLGDNLVSWSSKQQHVVSRSSAEAEYRGIANVVAETTWLRNLLLELCCPLSRATVVFCDNVSAMYLASNLVQHQRTKHVEIDLHFVRERVAIGHVRVLHVPSAYQYADIFTKGLPTSLFLDFRDSLNIRLPPDQTTGGAFGTQTGQDRTEQDRTGQDRTGQVSSVCRKSPDIAGEGGGGRRTSDVAGGSSRRSPNIAGEGGGGRRTSDVAGGSSRRSPDIVGEGGGGRRTADVAEGSSRRSPDIADSATAFIDHHHHHRLIMALERPGSAQKQPSKLRWGELEEDDGEDLDFLLPPRQVIGPDNNGIKKVIEYKFNDDGHKVKITTTTRVRKLAKARFSKRAIERRGWAKFGDAVHEDVGSRLTMVSTEEILLERPRPPVRGRLLDAYSVSTYRINLPYGKNMNMTTILPGKSDSMDRKSYPGSKGEEKAAGDALGQLGKGGAVLMVCRTCGKKGDHWTSRCPYKDLAPSTESFVDKPPGSDTVVAAGGTKGAYVPPSMRAGAERPAGSDMRRRNEENSVRVTNLSEDTREPDLLELFRTFGPVSRVYVAIDQKTGVRRGFGFVNFVNKEDAERAIMKLNGYGYDNLILRVEWATPRTN</sequence>
<organism evidence="10 11">
    <name type="scientific">Centaurea solstitialis</name>
    <name type="common">yellow star-thistle</name>
    <dbReference type="NCBI Taxonomy" id="347529"/>
    <lineage>
        <taxon>Eukaryota</taxon>
        <taxon>Viridiplantae</taxon>
        <taxon>Streptophyta</taxon>
        <taxon>Embryophyta</taxon>
        <taxon>Tracheophyta</taxon>
        <taxon>Spermatophyta</taxon>
        <taxon>Magnoliopsida</taxon>
        <taxon>eudicotyledons</taxon>
        <taxon>Gunneridae</taxon>
        <taxon>Pentapetalae</taxon>
        <taxon>asterids</taxon>
        <taxon>campanulids</taxon>
        <taxon>Asterales</taxon>
        <taxon>Asteraceae</taxon>
        <taxon>Carduoideae</taxon>
        <taxon>Cardueae</taxon>
        <taxon>Centaureinae</taxon>
        <taxon>Centaurea</taxon>
    </lineage>
</organism>
<accession>A0AA38T0A3</accession>
<keyword evidence="3" id="KW-0645">Protease</keyword>
<feature type="compositionally biased region" description="Polar residues" evidence="7">
    <location>
        <begin position="256"/>
        <end position="272"/>
    </location>
</feature>
<feature type="compositionally biased region" description="Basic and acidic residues" evidence="7">
    <location>
        <begin position="1627"/>
        <end position="1643"/>
    </location>
</feature>
<dbReference type="InterPro" id="IPR012337">
    <property type="entry name" value="RNaseH-like_sf"/>
</dbReference>
<dbReference type="SUPFAM" id="SSF54928">
    <property type="entry name" value="RNA-binding domain, RBD"/>
    <property type="match status" value="1"/>
</dbReference>
<evidence type="ECO:0000256" key="1">
    <source>
        <dbReference type="ARBA" id="ARBA00022490"/>
    </source>
</evidence>
<dbReference type="GO" id="GO:0015074">
    <property type="term" value="P:DNA integration"/>
    <property type="evidence" value="ECO:0007669"/>
    <property type="project" value="InterPro"/>
</dbReference>
<dbReference type="EMBL" id="JARYMX010000006">
    <property type="protein sequence ID" value="KAJ9545680.1"/>
    <property type="molecule type" value="Genomic_DNA"/>
</dbReference>
<dbReference type="SMART" id="SM00360">
    <property type="entry name" value="RRM"/>
    <property type="match status" value="1"/>
</dbReference>
<comment type="function">
    <text evidence="5">RNA-binding component of the eukaryotic translation initiation factor 3 (eIF-3) complex, which is involved in protein synthesis of a specialized repertoire of mRNAs and, together with other initiation factors, stimulates binding of mRNA and methionyl-tRNAi to the 40S ribosome. The eIF-3 complex specifically targets and initiates translation of a subset of mRNAs involved in cell proliferation. This subunit can bind 18S rRNA.</text>
</comment>
<comment type="subcellular location">
    <subcellularLocation>
        <location evidence="5">Cytoplasm</location>
    </subcellularLocation>
</comment>
<feature type="compositionally biased region" description="Polar residues" evidence="7">
    <location>
        <begin position="347"/>
        <end position="356"/>
    </location>
</feature>
<feature type="region of interest" description="Disordered" evidence="7">
    <location>
        <begin position="1702"/>
        <end position="1730"/>
    </location>
</feature>
<feature type="compositionally biased region" description="Basic and acidic residues" evidence="7">
    <location>
        <begin position="1442"/>
        <end position="1455"/>
    </location>
</feature>
<dbReference type="InterPro" id="IPR057670">
    <property type="entry name" value="SH3_retrovirus"/>
</dbReference>
<dbReference type="GO" id="GO:0033290">
    <property type="term" value="C:eukaryotic 48S preinitiation complex"/>
    <property type="evidence" value="ECO:0007669"/>
    <property type="project" value="UniProtKB-UniRule"/>
</dbReference>
<feature type="compositionally biased region" description="Low complexity" evidence="7">
    <location>
        <begin position="1347"/>
        <end position="1359"/>
    </location>
</feature>
<proteinExistence type="inferred from homology"/>
<name>A0AA38T0A3_9ASTR</name>
<evidence type="ECO:0000259" key="9">
    <source>
        <dbReference type="PROSITE" id="PS50994"/>
    </source>
</evidence>
<dbReference type="InterPro" id="IPR012677">
    <property type="entry name" value="Nucleotide-bd_a/b_plait_sf"/>
</dbReference>
<evidence type="ECO:0000313" key="11">
    <source>
        <dbReference type="Proteomes" id="UP001172457"/>
    </source>
</evidence>
<feature type="compositionally biased region" description="Low complexity" evidence="7">
    <location>
        <begin position="823"/>
        <end position="840"/>
    </location>
</feature>
<dbReference type="PROSITE" id="PS50994">
    <property type="entry name" value="INTEGRASE"/>
    <property type="match status" value="1"/>
</dbReference>
<evidence type="ECO:0000256" key="6">
    <source>
        <dbReference type="PROSITE-ProRule" id="PRU00176"/>
    </source>
</evidence>
<dbReference type="GO" id="GO:0001732">
    <property type="term" value="P:formation of cytoplasmic translation initiation complex"/>
    <property type="evidence" value="ECO:0007669"/>
    <property type="project" value="UniProtKB-UniRule"/>
</dbReference>
<dbReference type="Pfam" id="PF00076">
    <property type="entry name" value="RRM_1"/>
    <property type="match status" value="1"/>
</dbReference>
<dbReference type="InterPro" id="IPR017334">
    <property type="entry name" value="eIF3_g"/>
</dbReference>
<comment type="similarity">
    <text evidence="5">Belongs to the eIF-3 subunit G family.</text>
</comment>
<dbReference type="SUPFAM" id="SSF56672">
    <property type="entry name" value="DNA/RNA polymerases"/>
    <property type="match status" value="1"/>
</dbReference>
<dbReference type="FunFam" id="3.30.70.330:FF:000342">
    <property type="entry name" value="Eukaryotic translation initiation factor 3 subunit G"/>
    <property type="match status" value="1"/>
</dbReference>
<keyword evidence="4 5" id="KW-0648">Protein biosynthesis</keyword>
<dbReference type="Gene3D" id="3.30.70.330">
    <property type="match status" value="1"/>
</dbReference>
<dbReference type="GO" id="GO:0004190">
    <property type="term" value="F:aspartic-type endopeptidase activity"/>
    <property type="evidence" value="ECO:0007669"/>
    <property type="project" value="UniProtKB-KW"/>
</dbReference>
<dbReference type="InterPro" id="IPR024675">
    <property type="entry name" value="eIF3g_N"/>
</dbReference>
<feature type="compositionally biased region" description="Low complexity" evidence="7">
    <location>
        <begin position="848"/>
        <end position="857"/>
    </location>
</feature>
<protein>
    <recommendedName>
        <fullName evidence="5">Eukaryotic translation initiation factor 3 subunit G</fullName>
        <shortName evidence="5">eIF3g</shortName>
    </recommendedName>
    <alternativeName>
        <fullName evidence="5">Eukaryotic translation initiation factor 3 RNA-binding subunit</fullName>
        <shortName evidence="5">eIF-3 RNA-binding subunit</shortName>
    </alternativeName>
    <alternativeName>
        <fullName evidence="5">Eukaryotic translation initiation factor 3 subunit 4</fullName>
    </alternativeName>
</protein>
<evidence type="ECO:0000256" key="2">
    <source>
        <dbReference type="ARBA" id="ARBA00022540"/>
    </source>
</evidence>
<dbReference type="GO" id="GO:0003743">
    <property type="term" value="F:translation initiation factor activity"/>
    <property type="evidence" value="ECO:0007669"/>
    <property type="project" value="UniProtKB-UniRule"/>
</dbReference>
<dbReference type="Pfam" id="PF14223">
    <property type="entry name" value="Retrotran_gag_2"/>
    <property type="match status" value="1"/>
</dbReference>
<feature type="region of interest" description="Disordered" evidence="7">
    <location>
        <begin position="229"/>
        <end position="372"/>
    </location>
</feature>
<dbReference type="PANTHER" id="PTHR11439:SF524">
    <property type="entry name" value="RNA-DIRECTED DNA POLYMERASE, PROTEIN KINASE RLK-PELLE-DLSV FAMILY"/>
    <property type="match status" value="1"/>
</dbReference>
<evidence type="ECO:0000256" key="4">
    <source>
        <dbReference type="ARBA" id="ARBA00022917"/>
    </source>
</evidence>
<dbReference type="InterPro" id="IPR000504">
    <property type="entry name" value="RRM_dom"/>
</dbReference>
<feature type="domain" description="Integrase catalytic" evidence="9">
    <location>
        <begin position="578"/>
        <end position="747"/>
    </location>
</feature>
<dbReference type="CDD" id="cd09272">
    <property type="entry name" value="RNase_HI_RT_Ty1"/>
    <property type="match status" value="1"/>
</dbReference>
<dbReference type="GO" id="GO:0003723">
    <property type="term" value="F:RNA binding"/>
    <property type="evidence" value="ECO:0007669"/>
    <property type="project" value="UniProtKB-UniRule"/>
</dbReference>
<dbReference type="InterPro" id="IPR001584">
    <property type="entry name" value="Integrase_cat-core"/>
</dbReference>
<evidence type="ECO:0000256" key="5">
    <source>
        <dbReference type="HAMAP-Rule" id="MF_03006"/>
    </source>
</evidence>
<dbReference type="GO" id="GO:0016282">
    <property type="term" value="C:eukaryotic 43S preinitiation complex"/>
    <property type="evidence" value="ECO:0007669"/>
    <property type="project" value="UniProtKB-UniRule"/>
</dbReference>